<accession>A0ABQ5J2E8</accession>
<gene>
    <name evidence="2" type="ORF">Tco_1122911</name>
</gene>
<reference evidence="2" key="2">
    <citation type="submission" date="2022-01" db="EMBL/GenBank/DDBJ databases">
        <authorList>
            <person name="Yamashiro T."/>
            <person name="Shiraishi A."/>
            <person name="Satake H."/>
            <person name="Nakayama K."/>
        </authorList>
    </citation>
    <scope>NUCLEOTIDE SEQUENCE</scope>
</reference>
<comment type="caution">
    <text evidence="2">The sequence shown here is derived from an EMBL/GenBank/DDBJ whole genome shotgun (WGS) entry which is preliminary data.</text>
</comment>
<reference evidence="2" key="1">
    <citation type="journal article" date="2022" name="Int. J. Mol. Sci.">
        <title>Draft Genome of Tanacetum Coccineum: Genomic Comparison of Closely Related Tanacetum-Family Plants.</title>
        <authorList>
            <person name="Yamashiro T."/>
            <person name="Shiraishi A."/>
            <person name="Nakayama K."/>
            <person name="Satake H."/>
        </authorList>
    </citation>
    <scope>NUCLEOTIDE SEQUENCE</scope>
</reference>
<keyword evidence="3" id="KW-1185">Reference proteome</keyword>
<feature type="region of interest" description="Disordered" evidence="1">
    <location>
        <begin position="182"/>
        <end position="201"/>
    </location>
</feature>
<dbReference type="EMBL" id="BQNB010021445">
    <property type="protein sequence ID" value="GJU06481.1"/>
    <property type="molecule type" value="Genomic_DNA"/>
</dbReference>
<protein>
    <submittedName>
        <fullName evidence="2">Uncharacterized protein</fullName>
    </submittedName>
</protein>
<evidence type="ECO:0000256" key="1">
    <source>
        <dbReference type="SAM" id="MobiDB-lite"/>
    </source>
</evidence>
<organism evidence="2 3">
    <name type="scientific">Tanacetum coccineum</name>
    <dbReference type="NCBI Taxonomy" id="301880"/>
    <lineage>
        <taxon>Eukaryota</taxon>
        <taxon>Viridiplantae</taxon>
        <taxon>Streptophyta</taxon>
        <taxon>Embryophyta</taxon>
        <taxon>Tracheophyta</taxon>
        <taxon>Spermatophyta</taxon>
        <taxon>Magnoliopsida</taxon>
        <taxon>eudicotyledons</taxon>
        <taxon>Gunneridae</taxon>
        <taxon>Pentapetalae</taxon>
        <taxon>asterids</taxon>
        <taxon>campanulids</taxon>
        <taxon>Asterales</taxon>
        <taxon>Asteraceae</taxon>
        <taxon>Asteroideae</taxon>
        <taxon>Anthemideae</taxon>
        <taxon>Anthemidinae</taxon>
        <taxon>Tanacetum</taxon>
    </lineage>
</organism>
<sequence>MVWRHPNAAIDDPRPAASSFNMADVRLLSAHVIKLRDMPEGVLVLSGLSHVWKSRVCDQVLWGADGNVMGIHDFLCLPEWTGVEVQEEPYLDVRPTLQRLLFNLHSSDLRRMLCYLILLQRILPLVNNKFSSNGNIALRVQLSWKNIYGKQYYHGEQLNASLMMSPWKGCYTPSSKIVSKAEASQKRKASTSGATSSHVAKRTRSALAKSYGSTTCPSLFVGDDDESDC</sequence>
<evidence type="ECO:0000313" key="2">
    <source>
        <dbReference type="EMBL" id="GJU06481.1"/>
    </source>
</evidence>
<dbReference type="Proteomes" id="UP001151760">
    <property type="component" value="Unassembled WGS sequence"/>
</dbReference>
<proteinExistence type="predicted"/>
<evidence type="ECO:0000313" key="3">
    <source>
        <dbReference type="Proteomes" id="UP001151760"/>
    </source>
</evidence>
<name>A0ABQ5J2E8_9ASTR</name>